<evidence type="ECO:0000313" key="3">
    <source>
        <dbReference type="Proteomes" id="UP000035444"/>
    </source>
</evidence>
<dbReference type="Pfam" id="PF03480">
    <property type="entry name" value="DctP"/>
    <property type="match status" value="1"/>
</dbReference>
<organism evidence="2 3">
    <name type="scientific">Kiloniella spongiae</name>
    <dbReference type="NCBI Taxonomy" id="1489064"/>
    <lineage>
        <taxon>Bacteria</taxon>
        <taxon>Pseudomonadati</taxon>
        <taxon>Pseudomonadota</taxon>
        <taxon>Alphaproteobacteria</taxon>
        <taxon>Rhodospirillales</taxon>
        <taxon>Kiloniellaceae</taxon>
        <taxon>Kiloniella</taxon>
    </lineage>
</organism>
<dbReference type="NCBIfam" id="NF037995">
    <property type="entry name" value="TRAP_S1"/>
    <property type="match status" value="1"/>
</dbReference>
<evidence type="ECO:0000313" key="2">
    <source>
        <dbReference type="EMBL" id="KLN60565.1"/>
    </source>
</evidence>
<evidence type="ECO:0008006" key="4">
    <source>
        <dbReference type="Google" id="ProtNLM"/>
    </source>
</evidence>
<sequence length="331" mass="36976">MGASVFASALTIGADTFAADEKIYRWKMQRYTGTESQKIFRNFAKDVKEASNGRLRITTFGGGELVPNDQLLKATGSGVLQMSYGYGAYWSGSVDLARIESGLPLAWTTLDEAKDLWFNKGMNNLLVEAYGEHGVRYMSPSFGGDYDLLSKEPIESLDHMKKIKIRATSNVAVILEKFDVPTVYLPPEEFYTSMSTNSISGIIYGSAYDYEQLKLQETAKHYTKLSLLTPGFVDNILVNQEAWDELPKDLQEILDTSVKKLAEDHHNWLIDGAKKTLSDNVFEVHTLQTSDVTKLTDAAQDLWNEEAKRSVRNEAAINMIKDLAGSNGRLK</sequence>
<keyword evidence="3" id="KW-1185">Reference proteome</keyword>
<dbReference type="GO" id="GO:0055085">
    <property type="term" value="P:transmembrane transport"/>
    <property type="evidence" value="ECO:0007669"/>
    <property type="project" value="InterPro"/>
</dbReference>
<keyword evidence="1" id="KW-0732">Signal</keyword>
<accession>A0A0H2MV40</accession>
<protein>
    <recommendedName>
        <fullName evidence="4">ABC transporter substrate-binding protein</fullName>
    </recommendedName>
</protein>
<reference evidence="2 3" key="1">
    <citation type="submission" date="2015-03" db="EMBL/GenBank/DDBJ databases">
        <title>Genome Sequence of Kiloniella spongiae MEBiC09566, isolated from a marine sponge.</title>
        <authorList>
            <person name="Shao Z."/>
            <person name="Wang L."/>
            <person name="Li X."/>
        </authorList>
    </citation>
    <scope>NUCLEOTIDE SEQUENCE [LARGE SCALE GENOMIC DNA]</scope>
    <source>
        <strain evidence="2 3">MEBiC09566</strain>
    </source>
</reference>
<dbReference type="Proteomes" id="UP000035444">
    <property type="component" value="Unassembled WGS sequence"/>
</dbReference>
<dbReference type="AlphaFoldDB" id="A0A0H2MV40"/>
<dbReference type="PANTHER" id="PTHR33376:SF5">
    <property type="entry name" value="EXTRACYTOPLASMIC SOLUTE RECEPTOR PROTEIN"/>
    <property type="match status" value="1"/>
</dbReference>
<evidence type="ECO:0000256" key="1">
    <source>
        <dbReference type="ARBA" id="ARBA00022729"/>
    </source>
</evidence>
<dbReference type="EMBL" id="LAQL01000007">
    <property type="protein sequence ID" value="KLN60565.1"/>
    <property type="molecule type" value="Genomic_DNA"/>
</dbReference>
<dbReference type="InterPro" id="IPR018389">
    <property type="entry name" value="DctP_fam"/>
</dbReference>
<gene>
    <name evidence="2" type="ORF">WH96_11320</name>
</gene>
<dbReference type="Gene3D" id="3.40.190.170">
    <property type="entry name" value="Bacterial extracellular solute-binding protein, family 7"/>
    <property type="match status" value="1"/>
</dbReference>
<proteinExistence type="predicted"/>
<dbReference type="InterPro" id="IPR038404">
    <property type="entry name" value="TRAP_DctP_sf"/>
</dbReference>
<name>A0A0H2MV40_9PROT</name>
<dbReference type="STRING" id="1489064.WH96_11320"/>
<dbReference type="PANTHER" id="PTHR33376">
    <property type="match status" value="1"/>
</dbReference>
<comment type="caution">
    <text evidence="2">The sequence shown here is derived from an EMBL/GenBank/DDBJ whole genome shotgun (WGS) entry which is preliminary data.</text>
</comment>